<comment type="caution">
    <text evidence="3">The sequence shown here is derived from an EMBL/GenBank/DDBJ whole genome shotgun (WGS) entry which is preliminary data.</text>
</comment>
<name>A0ABV6G8I8_9BACI</name>
<dbReference type="InterPro" id="IPR003362">
    <property type="entry name" value="Bact_transf"/>
</dbReference>
<protein>
    <submittedName>
        <fullName evidence="3">Sugar transferase</fullName>
    </submittedName>
</protein>
<evidence type="ECO:0000256" key="1">
    <source>
        <dbReference type="ARBA" id="ARBA00006464"/>
    </source>
</evidence>
<proteinExistence type="inferred from homology"/>
<sequence length="202" mass="23668">MKRSFDLLVSLFLLTLLSPIMFILAFLVRSNLGSPIIFKQQRPGLNGQPFYFYKFRSMTDKKDYNGQLLPDNIRLTTFGKFLRKYSLDEFPQLINVVKGDISLVGPRPLLMEYLPLYTKDQYKRHQVRPGITGWAQINGRNAISWEEKFKLDIWYIENQSFFLDLKILFLTIRKVIKSEGIKHVDHATMPIFRGSLKNEKGN</sequence>
<dbReference type="RefSeq" id="WP_378930336.1">
    <property type="nucleotide sequence ID" value="NZ_JBHLVO010000001.1"/>
</dbReference>
<dbReference type="PANTHER" id="PTHR30576">
    <property type="entry name" value="COLANIC BIOSYNTHESIS UDP-GLUCOSE LIPID CARRIER TRANSFERASE"/>
    <property type="match status" value="1"/>
</dbReference>
<organism evidence="3 4">
    <name type="scientific">Metabacillus herbersteinensis</name>
    <dbReference type="NCBI Taxonomy" id="283816"/>
    <lineage>
        <taxon>Bacteria</taxon>
        <taxon>Bacillati</taxon>
        <taxon>Bacillota</taxon>
        <taxon>Bacilli</taxon>
        <taxon>Bacillales</taxon>
        <taxon>Bacillaceae</taxon>
        <taxon>Metabacillus</taxon>
    </lineage>
</organism>
<dbReference type="Proteomes" id="UP001589854">
    <property type="component" value="Unassembled WGS sequence"/>
</dbReference>
<dbReference type="GO" id="GO:0016740">
    <property type="term" value="F:transferase activity"/>
    <property type="evidence" value="ECO:0007669"/>
    <property type="project" value="UniProtKB-KW"/>
</dbReference>
<feature type="domain" description="Bacterial sugar transferase" evidence="2">
    <location>
        <begin position="2"/>
        <end position="177"/>
    </location>
</feature>
<keyword evidence="3" id="KW-0808">Transferase</keyword>
<gene>
    <name evidence="3" type="ORF">ACFFIX_00595</name>
</gene>
<reference evidence="3 4" key="1">
    <citation type="submission" date="2024-09" db="EMBL/GenBank/DDBJ databases">
        <authorList>
            <person name="Sun Q."/>
            <person name="Mori K."/>
        </authorList>
    </citation>
    <scope>NUCLEOTIDE SEQUENCE [LARGE SCALE GENOMIC DNA]</scope>
    <source>
        <strain evidence="3 4">CCM 7228</strain>
    </source>
</reference>
<evidence type="ECO:0000259" key="2">
    <source>
        <dbReference type="Pfam" id="PF02397"/>
    </source>
</evidence>
<comment type="similarity">
    <text evidence="1">Belongs to the bacterial sugar transferase family.</text>
</comment>
<dbReference type="PANTHER" id="PTHR30576:SF8">
    <property type="entry name" value="UNDECAPRENYL-PHOSPHATE GALACTOSE PHOSPHOTRANSFERASE"/>
    <property type="match status" value="1"/>
</dbReference>
<keyword evidence="4" id="KW-1185">Reference proteome</keyword>
<accession>A0ABV6G8I8</accession>
<evidence type="ECO:0000313" key="3">
    <source>
        <dbReference type="EMBL" id="MFC0269956.1"/>
    </source>
</evidence>
<dbReference type="EMBL" id="JBHLVO010000001">
    <property type="protein sequence ID" value="MFC0269956.1"/>
    <property type="molecule type" value="Genomic_DNA"/>
</dbReference>
<dbReference type="Pfam" id="PF02397">
    <property type="entry name" value="Bac_transf"/>
    <property type="match status" value="1"/>
</dbReference>
<evidence type="ECO:0000313" key="4">
    <source>
        <dbReference type="Proteomes" id="UP001589854"/>
    </source>
</evidence>